<accession>A0A7X0MHP9</accession>
<evidence type="ECO:0000313" key="1">
    <source>
        <dbReference type="EMBL" id="MBB6499096.1"/>
    </source>
</evidence>
<name>A0A7X0MHP9_9SPHI</name>
<organism evidence="1 2">
    <name type="scientific">Pedobacter cryoconitis</name>
    <dbReference type="NCBI Taxonomy" id="188932"/>
    <lineage>
        <taxon>Bacteria</taxon>
        <taxon>Pseudomonadati</taxon>
        <taxon>Bacteroidota</taxon>
        <taxon>Sphingobacteriia</taxon>
        <taxon>Sphingobacteriales</taxon>
        <taxon>Sphingobacteriaceae</taxon>
        <taxon>Pedobacter</taxon>
    </lineage>
</organism>
<sequence>MKCSLLIILFLINVNCSTRGMVYVCNSDTAKKYHYKSNCRGLGNCQYKIIQVSLDKAEKDGKTLCGWEK</sequence>
<evidence type="ECO:0000313" key="2">
    <source>
        <dbReference type="Proteomes" id="UP000521017"/>
    </source>
</evidence>
<dbReference type="AlphaFoldDB" id="A0A7X0MHP9"/>
<dbReference type="EMBL" id="JACHCC010000003">
    <property type="protein sequence ID" value="MBB6499096.1"/>
    <property type="molecule type" value="Genomic_DNA"/>
</dbReference>
<gene>
    <name evidence="1" type="ORF">HDF25_001237</name>
</gene>
<protein>
    <submittedName>
        <fullName evidence="1">5-bromo-4-chloroindolyl phosphate hydrolysis protein</fullName>
    </submittedName>
</protein>
<dbReference type="Proteomes" id="UP000521017">
    <property type="component" value="Unassembled WGS sequence"/>
</dbReference>
<comment type="caution">
    <text evidence="1">The sequence shown here is derived from an EMBL/GenBank/DDBJ whole genome shotgun (WGS) entry which is preliminary data.</text>
</comment>
<reference evidence="1 2" key="1">
    <citation type="submission" date="2020-08" db="EMBL/GenBank/DDBJ databases">
        <title>Genomic Encyclopedia of Type Strains, Phase IV (KMG-V): Genome sequencing to study the core and pangenomes of soil and plant-associated prokaryotes.</title>
        <authorList>
            <person name="Whitman W."/>
        </authorList>
    </citation>
    <scope>NUCLEOTIDE SEQUENCE [LARGE SCALE GENOMIC DNA]</scope>
    <source>
        <strain evidence="1 2">M2T3</strain>
    </source>
</reference>
<proteinExistence type="predicted"/>